<dbReference type="EMBL" id="OZ034815">
    <property type="protein sequence ID" value="CAL1366873.1"/>
    <property type="molecule type" value="Genomic_DNA"/>
</dbReference>
<dbReference type="AlphaFoldDB" id="A0AAV2D4U7"/>
<evidence type="ECO:0000256" key="1">
    <source>
        <dbReference type="ARBA" id="ARBA00006974"/>
    </source>
</evidence>
<comment type="similarity">
    <text evidence="1">Belongs to the ARG7 family.</text>
</comment>
<accession>A0AAV2D4U7</accession>
<dbReference type="Proteomes" id="UP001497516">
    <property type="component" value="Chromosome 2"/>
</dbReference>
<protein>
    <submittedName>
        <fullName evidence="2">Uncharacterized protein</fullName>
    </submittedName>
</protein>
<dbReference type="GO" id="GO:0009733">
    <property type="term" value="P:response to auxin"/>
    <property type="evidence" value="ECO:0007669"/>
    <property type="project" value="InterPro"/>
</dbReference>
<keyword evidence="3" id="KW-1185">Reference proteome</keyword>
<reference evidence="2 3" key="1">
    <citation type="submission" date="2024-04" db="EMBL/GenBank/DDBJ databases">
        <authorList>
            <person name="Fracassetti M."/>
        </authorList>
    </citation>
    <scope>NUCLEOTIDE SEQUENCE [LARGE SCALE GENOMIC DNA]</scope>
</reference>
<dbReference type="PANTHER" id="PTHR31374">
    <property type="entry name" value="AUXIN-INDUCED PROTEIN-LIKE-RELATED"/>
    <property type="match status" value="1"/>
</dbReference>
<evidence type="ECO:0000313" key="3">
    <source>
        <dbReference type="Proteomes" id="UP001497516"/>
    </source>
</evidence>
<name>A0AAV2D4U7_9ROSI</name>
<dbReference type="PANTHER" id="PTHR31374:SF264">
    <property type="entry name" value="AUXIN-RESPONSIVE PROTEIN SAUR36-LIKE"/>
    <property type="match status" value="1"/>
</dbReference>
<organism evidence="2 3">
    <name type="scientific">Linum trigynum</name>
    <dbReference type="NCBI Taxonomy" id="586398"/>
    <lineage>
        <taxon>Eukaryota</taxon>
        <taxon>Viridiplantae</taxon>
        <taxon>Streptophyta</taxon>
        <taxon>Embryophyta</taxon>
        <taxon>Tracheophyta</taxon>
        <taxon>Spermatophyta</taxon>
        <taxon>Magnoliopsida</taxon>
        <taxon>eudicotyledons</taxon>
        <taxon>Gunneridae</taxon>
        <taxon>Pentapetalae</taxon>
        <taxon>rosids</taxon>
        <taxon>fabids</taxon>
        <taxon>Malpighiales</taxon>
        <taxon>Linaceae</taxon>
        <taxon>Linum</taxon>
    </lineage>
</organism>
<evidence type="ECO:0000313" key="2">
    <source>
        <dbReference type="EMBL" id="CAL1366873.1"/>
    </source>
</evidence>
<gene>
    <name evidence="2" type="ORF">LTRI10_LOCUS10841</name>
</gene>
<dbReference type="InterPro" id="IPR003676">
    <property type="entry name" value="SAUR_fam"/>
</dbReference>
<dbReference type="Pfam" id="PF02519">
    <property type="entry name" value="Auxin_inducible"/>
    <property type="match status" value="1"/>
</dbReference>
<sequence length="116" mass="13017">MWRLKSCRAMVSITKLLRRRQRSGSRFRRLQRGGGVPGDVKKGHFAVEVKNSNGGDEVTTTTTARRVVVPLRCLRNPQFVKMMDQAAGEYGFRCQGTVTVCCRPADLEAVLAFCLR</sequence>
<proteinExistence type="inferred from homology"/>